<name>A0A4P6M7A6_9FIRM</name>
<evidence type="ECO:0000313" key="3">
    <source>
        <dbReference type="Proteomes" id="UP000289794"/>
    </source>
</evidence>
<organism evidence="2 3">
    <name type="scientific">Blautia producta</name>
    <dbReference type="NCBI Taxonomy" id="33035"/>
    <lineage>
        <taxon>Bacteria</taxon>
        <taxon>Bacillati</taxon>
        <taxon>Bacillota</taxon>
        <taxon>Clostridia</taxon>
        <taxon>Lachnospirales</taxon>
        <taxon>Lachnospiraceae</taxon>
        <taxon>Blautia</taxon>
    </lineage>
</organism>
<keyword evidence="1" id="KW-0812">Transmembrane</keyword>
<evidence type="ECO:0000256" key="1">
    <source>
        <dbReference type="SAM" id="Phobius"/>
    </source>
</evidence>
<gene>
    <name evidence="2" type="ORF">PMF13cell1_05249</name>
</gene>
<feature type="transmembrane region" description="Helical" evidence="1">
    <location>
        <begin position="234"/>
        <end position="252"/>
    </location>
</feature>
<feature type="transmembrane region" description="Helical" evidence="1">
    <location>
        <begin position="143"/>
        <end position="161"/>
    </location>
</feature>
<feature type="transmembrane region" description="Helical" evidence="1">
    <location>
        <begin position="61"/>
        <end position="82"/>
    </location>
</feature>
<feature type="transmembrane region" description="Helical" evidence="1">
    <location>
        <begin position="24"/>
        <end position="41"/>
    </location>
</feature>
<dbReference type="EMBL" id="CP035945">
    <property type="protein sequence ID" value="QBE99670.1"/>
    <property type="molecule type" value="Genomic_DNA"/>
</dbReference>
<feature type="transmembrane region" description="Helical" evidence="1">
    <location>
        <begin position="114"/>
        <end position="137"/>
    </location>
</feature>
<feature type="transmembrane region" description="Helical" evidence="1">
    <location>
        <begin position="173"/>
        <end position="192"/>
    </location>
</feature>
<dbReference type="AlphaFoldDB" id="A0A4P6M7A6"/>
<keyword evidence="1" id="KW-0472">Membrane</keyword>
<protein>
    <submittedName>
        <fullName evidence="2">Uncharacterized protein</fullName>
    </submittedName>
</protein>
<keyword evidence="1" id="KW-1133">Transmembrane helix</keyword>
<dbReference type="Proteomes" id="UP000289794">
    <property type="component" value="Chromosome"/>
</dbReference>
<sequence length="257" mass="29564">MKKIRSGISSSLAAEQQKQRRRRIWLVPLGFLVILFLWVSVNRRSFTAEDLAMGYSYILYQLPLLNVVLLPVMTAVIASRLCDMEIKGNTLKLLYTLQKRSSFYDWKFIHELKYLLAFTIGEGIMIPLMGAFCHFTQKLPLPLVFLHVGTTTLVSLVLLTLQHFLSLMSSNQILPLLVGLIGSFLGLFSMFFPPAAARFVLWGYFSAFTPFGMDYDSRTRVMSFYKIPFPVETFVLFILFGLFFFVICRTVFLKKEV</sequence>
<dbReference type="RefSeq" id="WP_130182668.1">
    <property type="nucleotide sequence ID" value="NZ_CP035945.1"/>
</dbReference>
<dbReference type="Pfam" id="PF12730">
    <property type="entry name" value="ABC2_membrane_4"/>
    <property type="match status" value="1"/>
</dbReference>
<proteinExistence type="predicted"/>
<accession>A0A4P6M7A6</accession>
<evidence type="ECO:0000313" key="2">
    <source>
        <dbReference type="EMBL" id="QBE99670.1"/>
    </source>
</evidence>
<dbReference type="KEGG" id="bpro:PMF13cell1_05249"/>
<reference evidence="2 3" key="1">
    <citation type="submission" date="2019-01" db="EMBL/GenBank/DDBJ databases">
        <title>PMF-metabolizing Aryl O-demethylase.</title>
        <authorList>
            <person name="Kim M."/>
        </authorList>
    </citation>
    <scope>NUCLEOTIDE SEQUENCE [LARGE SCALE GENOMIC DNA]</scope>
    <source>
        <strain evidence="2 3">PMF1</strain>
    </source>
</reference>